<feature type="region of interest" description="Disordered" evidence="1">
    <location>
        <begin position="415"/>
        <end position="457"/>
    </location>
</feature>
<reference evidence="2 3" key="1">
    <citation type="journal article" date="2019" name="Mol. Ecol. Resour.">
        <title>Improving Illumina assemblies with Hi-C and long reads: an example with the North African dromedary.</title>
        <authorList>
            <person name="Elbers J.P."/>
            <person name="Rogers M.F."/>
            <person name="Perelman P.L."/>
            <person name="Proskuryakova A.A."/>
            <person name="Serdyukova N.A."/>
            <person name="Johnson W.E."/>
            <person name="Horin P."/>
            <person name="Corander J."/>
            <person name="Murphy D."/>
            <person name="Burger P.A."/>
        </authorList>
    </citation>
    <scope>NUCLEOTIDE SEQUENCE [LARGE SCALE GENOMIC DNA]</scope>
    <source>
        <strain evidence="2">Drom800</strain>
        <tissue evidence="2">Blood</tissue>
    </source>
</reference>
<feature type="region of interest" description="Disordered" evidence="1">
    <location>
        <begin position="550"/>
        <end position="579"/>
    </location>
</feature>
<dbReference type="EMBL" id="JWIN03000028">
    <property type="protein sequence ID" value="KAB1256876.1"/>
    <property type="molecule type" value="Genomic_DNA"/>
</dbReference>
<organism evidence="2 3">
    <name type="scientific">Camelus dromedarius</name>
    <name type="common">Dromedary</name>
    <name type="synonym">Arabian camel</name>
    <dbReference type="NCBI Taxonomy" id="9838"/>
    <lineage>
        <taxon>Eukaryota</taxon>
        <taxon>Metazoa</taxon>
        <taxon>Chordata</taxon>
        <taxon>Craniata</taxon>
        <taxon>Vertebrata</taxon>
        <taxon>Euteleostomi</taxon>
        <taxon>Mammalia</taxon>
        <taxon>Eutheria</taxon>
        <taxon>Laurasiatheria</taxon>
        <taxon>Artiodactyla</taxon>
        <taxon>Tylopoda</taxon>
        <taxon>Camelidae</taxon>
        <taxon>Camelus</taxon>
    </lineage>
</organism>
<dbReference type="AlphaFoldDB" id="A0A5N4CDA3"/>
<evidence type="ECO:0000313" key="3">
    <source>
        <dbReference type="Proteomes" id="UP000299084"/>
    </source>
</evidence>
<evidence type="ECO:0000256" key="1">
    <source>
        <dbReference type="SAM" id="MobiDB-lite"/>
    </source>
</evidence>
<evidence type="ECO:0000313" key="2">
    <source>
        <dbReference type="EMBL" id="KAB1256876.1"/>
    </source>
</evidence>
<gene>
    <name evidence="2" type="ORF">Cadr_000029815</name>
</gene>
<protein>
    <submittedName>
        <fullName evidence="2">Uncharacterized protein</fullName>
    </submittedName>
</protein>
<proteinExistence type="predicted"/>
<comment type="caution">
    <text evidence="2">The sequence shown here is derived from an EMBL/GenBank/DDBJ whole genome shotgun (WGS) entry which is preliminary data.</text>
</comment>
<feature type="region of interest" description="Disordered" evidence="1">
    <location>
        <begin position="272"/>
        <end position="294"/>
    </location>
</feature>
<accession>A0A5N4CDA3</accession>
<name>A0A5N4CDA3_CAMDR</name>
<dbReference type="Proteomes" id="UP000299084">
    <property type="component" value="Unassembled WGS sequence"/>
</dbReference>
<sequence>MGAEEHTSTLIWALLCWLSPALRFPSLFWPSLLTPGIAVRRGKLPPRPIRVLDGLIRTRETVWKIAMLDYLPEGTTFLIVSLLGLVFKERFQVTSVGSKIDKYRVPGPCREMRKLLPRPPPLAGKGIPCVHQPLVSGERSQRRKEQLARPLRCPRAVPGSLGCPQWAPDMTLELVLQDEPLGEPEPPASHLQVQGKLSTSGGRAGSWLVSPMGPFATHREPFSWTVKKAGFRVHLDPHQDHSGWSPTQWPGSKRGEGQRATLSLQVPAARWQSAPRASGGRLQETVSFSGPSPGEGNPFLGGLSMRLLESLSSPGFPSPDNGQAPSELVSVSIFPACWAPQEAGVLGPLPFCSSFRPPSSAWTTLSEKKLASAEWTQLPRMAFWRSTRVRRWEHRFPGLKPALRFPARRQGRVPLVPPSHVGGTSTSGAGVLDLETGGRCDPTPAGRPELRWTRQGPVQGSTAHEGAWVYVHTRLVHAHTALSTNTEETGAQFKASGDLLSLLVAGPFGLLTRKERRSFRRKGEFGGCSQAVLTNPTSHLLPLPRGAAAGLAGAAGSGTRPGFCRSPPHRAGRESGDES</sequence>
<keyword evidence="3" id="KW-1185">Reference proteome</keyword>